<dbReference type="InterPro" id="IPR036457">
    <property type="entry name" value="PPM-type-like_dom_sf"/>
</dbReference>
<proteinExistence type="inferred from homology"/>
<dbReference type="GO" id="GO:0004722">
    <property type="term" value="F:protein serine/threonine phosphatase activity"/>
    <property type="evidence" value="ECO:0007669"/>
    <property type="project" value="UniProtKB-EC"/>
</dbReference>
<keyword evidence="1" id="KW-0904">Protein phosphatase</keyword>
<feature type="region of interest" description="Disordered" evidence="2">
    <location>
        <begin position="1"/>
        <end position="45"/>
    </location>
</feature>
<accession>A0A2R5G8G2</accession>
<dbReference type="Gene3D" id="3.60.40.10">
    <property type="entry name" value="PPM-type phosphatase domain"/>
    <property type="match status" value="1"/>
</dbReference>
<organism evidence="4 5">
    <name type="scientific">Hondaea fermentalgiana</name>
    <dbReference type="NCBI Taxonomy" id="2315210"/>
    <lineage>
        <taxon>Eukaryota</taxon>
        <taxon>Sar</taxon>
        <taxon>Stramenopiles</taxon>
        <taxon>Bigyra</taxon>
        <taxon>Labyrinthulomycetes</taxon>
        <taxon>Thraustochytrida</taxon>
        <taxon>Thraustochytriidae</taxon>
        <taxon>Hondaea</taxon>
    </lineage>
</organism>
<protein>
    <recommendedName>
        <fullName evidence="1">Protein phosphatase</fullName>
        <ecNumber evidence="1">3.1.3.16</ecNumber>
    </recommendedName>
</protein>
<feature type="region of interest" description="Disordered" evidence="2">
    <location>
        <begin position="317"/>
        <end position="389"/>
    </location>
</feature>
<evidence type="ECO:0000256" key="2">
    <source>
        <dbReference type="SAM" id="MobiDB-lite"/>
    </source>
</evidence>
<keyword evidence="1" id="KW-0460">Magnesium</keyword>
<reference evidence="4 5" key="1">
    <citation type="submission" date="2017-12" db="EMBL/GenBank/DDBJ databases">
        <title>Sequencing, de novo assembly and annotation of complete genome of a new Thraustochytrid species, strain FCC1311.</title>
        <authorList>
            <person name="Sedici K."/>
            <person name="Godart F."/>
            <person name="Aiese Cigliano R."/>
            <person name="Sanseverino W."/>
            <person name="Barakat M."/>
            <person name="Ortet P."/>
            <person name="Marechal E."/>
            <person name="Cagnac O."/>
            <person name="Amato A."/>
        </authorList>
    </citation>
    <scope>NUCLEOTIDE SEQUENCE [LARGE SCALE GENOMIC DNA]</scope>
</reference>
<dbReference type="EC" id="3.1.3.16" evidence="1"/>
<name>A0A2R5G8G2_9STRA</name>
<dbReference type="SMART" id="SM00331">
    <property type="entry name" value="PP2C_SIG"/>
    <property type="match status" value="1"/>
</dbReference>
<evidence type="ECO:0000313" key="4">
    <source>
        <dbReference type="EMBL" id="GBG26068.1"/>
    </source>
</evidence>
<dbReference type="InParanoid" id="A0A2R5G8G2"/>
<dbReference type="InterPro" id="IPR001932">
    <property type="entry name" value="PPM-type_phosphatase-like_dom"/>
</dbReference>
<comment type="similarity">
    <text evidence="1">Belongs to the PP2C family.</text>
</comment>
<keyword evidence="1" id="KW-0378">Hydrolase</keyword>
<sequence>MAEISSPAQQAQRLFKQHEEDEHMDPAASCSPSRSPMQTPIGQRFGRRKMMHQVPARPLKKKKLRFFSAGAIIPHAKKHGEGEDAMFISQEGSAIGVSDGVGGWIEMGVDSGEYSRELMDNAKRFVQDSGSTDPVEILTASYDASQKKGTATACVMTIEDDVMRCVNLGDSGFIVLRPSAEGYFIVSVSKEQQHYFNCPKQLGTNSLDLPHDADRYEETLREGDLVIMGTDGLFDNLGVDDIIDILGMSDHEFSCEDADLRKFSHMLARGAYKVSQIPTYVSPFARAAQEHGIDHDGGKEDDITVIFAVVGRDPFDSEEPEHYLPPSAFPQVSKDGVSSSPASVYHDYESNSASPASTISFSSPSRMQTDDDDDDEETYNFGVASMMEE</sequence>
<dbReference type="EMBL" id="BEYU01000018">
    <property type="protein sequence ID" value="GBG26068.1"/>
    <property type="molecule type" value="Genomic_DNA"/>
</dbReference>
<comment type="caution">
    <text evidence="4">The sequence shown here is derived from an EMBL/GenBank/DDBJ whole genome shotgun (WGS) entry which is preliminary data.</text>
</comment>
<dbReference type="Proteomes" id="UP000241890">
    <property type="component" value="Unassembled WGS sequence"/>
</dbReference>
<gene>
    <name evidence="4" type="ORF">FCC1311_022882</name>
</gene>
<comment type="catalytic activity">
    <reaction evidence="1">
        <text>O-phospho-L-threonyl-[protein] + H2O = L-threonyl-[protein] + phosphate</text>
        <dbReference type="Rhea" id="RHEA:47004"/>
        <dbReference type="Rhea" id="RHEA-COMP:11060"/>
        <dbReference type="Rhea" id="RHEA-COMP:11605"/>
        <dbReference type="ChEBI" id="CHEBI:15377"/>
        <dbReference type="ChEBI" id="CHEBI:30013"/>
        <dbReference type="ChEBI" id="CHEBI:43474"/>
        <dbReference type="ChEBI" id="CHEBI:61977"/>
        <dbReference type="EC" id="3.1.3.16"/>
    </reaction>
</comment>
<feature type="compositionally biased region" description="Polar residues" evidence="2">
    <location>
        <begin position="1"/>
        <end position="12"/>
    </location>
</feature>
<dbReference type="PANTHER" id="PTHR12320">
    <property type="entry name" value="PROTEIN PHOSPHATASE 2C"/>
    <property type="match status" value="1"/>
</dbReference>
<dbReference type="OrthoDB" id="60843at2759"/>
<evidence type="ECO:0000256" key="1">
    <source>
        <dbReference type="RuleBase" id="RU366020"/>
    </source>
</evidence>
<feature type="compositionally biased region" description="Low complexity" evidence="2">
    <location>
        <begin position="350"/>
        <end position="365"/>
    </location>
</feature>
<dbReference type="InterPro" id="IPR039123">
    <property type="entry name" value="PPTC7"/>
</dbReference>
<comment type="catalytic activity">
    <reaction evidence="1">
        <text>O-phospho-L-seryl-[protein] + H2O = L-seryl-[protein] + phosphate</text>
        <dbReference type="Rhea" id="RHEA:20629"/>
        <dbReference type="Rhea" id="RHEA-COMP:9863"/>
        <dbReference type="Rhea" id="RHEA-COMP:11604"/>
        <dbReference type="ChEBI" id="CHEBI:15377"/>
        <dbReference type="ChEBI" id="CHEBI:29999"/>
        <dbReference type="ChEBI" id="CHEBI:43474"/>
        <dbReference type="ChEBI" id="CHEBI:83421"/>
        <dbReference type="EC" id="3.1.3.16"/>
    </reaction>
</comment>
<comment type="cofactor">
    <cofactor evidence="1">
        <name>Mg(2+)</name>
        <dbReference type="ChEBI" id="CHEBI:18420"/>
    </cofactor>
</comment>
<dbReference type="AlphaFoldDB" id="A0A2R5G8G2"/>
<dbReference type="SMART" id="SM00332">
    <property type="entry name" value="PP2Cc"/>
    <property type="match status" value="1"/>
</dbReference>
<keyword evidence="1" id="KW-0479">Metal-binding</keyword>
<comment type="cofactor">
    <cofactor evidence="1">
        <name>Mn(2+)</name>
        <dbReference type="ChEBI" id="CHEBI:29035"/>
    </cofactor>
</comment>
<dbReference type="GO" id="GO:0046872">
    <property type="term" value="F:metal ion binding"/>
    <property type="evidence" value="ECO:0007669"/>
    <property type="project" value="UniProtKB-UniRule"/>
</dbReference>
<feature type="domain" description="PPM-type phosphatase" evidence="3">
    <location>
        <begin position="66"/>
        <end position="310"/>
    </location>
</feature>
<dbReference type="PANTHER" id="PTHR12320:SF1">
    <property type="entry name" value="PROTEIN PHOSPHATASE PTC7 HOMOLOG"/>
    <property type="match status" value="1"/>
</dbReference>
<feature type="compositionally biased region" description="Polar residues" evidence="2">
    <location>
        <begin position="30"/>
        <end position="41"/>
    </location>
</feature>
<keyword evidence="1" id="KW-0464">Manganese</keyword>
<evidence type="ECO:0000313" key="5">
    <source>
        <dbReference type="Proteomes" id="UP000241890"/>
    </source>
</evidence>
<evidence type="ECO:0000259" key="3">
    <source>
        <dbReference type="PROSITE" id="PS51746"/>
    </source>
</evidence>
<feature type="compositionally biased region" description="Basic and acidic residues" evidence="2">
    <location>
        <begin position="16"/>
        <end position="25"/>
    </location>
</feature>
<keyword evidence="5" id="KW-1185">Reference proteome</keyword>
<dbReference type="SUPFAM" id="SSF81606">
    <property type="entry name" value="PP2C-like"/>
    <property type="match status" value="1"/>
</dbReference>
<dbReference type="PROSITE" id="PS51746">
    <property type="entry name" value="PPM_2"/>
    <property type="match status" value="1"/>
</dbReference>